<keyword evidence="4 12" id="KW-0328">Glycosyltransferase</keyword>
<feature type="domain" description="Glycosyltransferase subfamily 4-like N-terminal" evidence="14">
    <location>
        <begin position="23"/>
        <end position="202"/>
    </location>
</feature>
<name>A0AAD5EEI2_UMBRA</name>
<dbReference type="EC" id="2.4.1.132" evidence="12"/>
<dbReference type="GO" id="GO:0004378">
    <property type="term" value="F:GDP-Man:Man(1)GlcNAc(2)-PP-Dol alpha-1,3-mannosyltransferase activity"/>
    <property type="evidence" value="ECO:0007669"/>
    <property type="project" value="UniProtKB-UniRule"/>
</dbReference>
<evidence type="ECO:0000256" key="8">
    <source>
        <dbReference type="ARBA" id="ARBA00022989"/>
    </source>
</evidence>
<comment type="caution">
    <text evidence="15">The sequence shown here is derived from an EMBL/GenBank/DDBJ whole genome shotgun (WGS) entry which is preliminary data.</text>
</comment>
<comment type="catalytic activity">
    <reaction evidence="10 12">
        <text>a beta-D-Man-(1-&gt;4)-beta-D-GlcNAc-(1-&gt;4)-alpha-D-GlcNAc-diphospho-di-trans,poly-cis-dolichol + GDP-alpha-D-mannose = an alpha-D-Man-(1-&gt;3)-beta-D-Man-(1-&gt;4)-beta-D-GlcNAc-(1-&gt;4)-alpha-D-GlcNAc-diphospho-di-trans,poly-cis-dolichol + GDP + H(+)</text>
        <dbReference type="Rhea" id="RHEA:29515"/>
        <dbReference type="Rhea" id="RHEA-COMP:19511"/>
        <dbReference type="Rhea" id="RHEA-COMP:19513"/>
        <dbReference type="ChEBI" id="CHEBI:15378"/>
        <dbReference type="ChEBI" id="CHEBI:57527"/>
        <dbReference type="ChEBI" id="CHEBI:58189"/>
        <dbReference type="ChEBI" id="CHEBI:58472"/>
        <dbReference type="ChEBI" id="CHEBI:132510"/>
        <dbReference type="EC" id="2.4.1.132"/>
    </reaction>
    <physiologicalReaction direction="left-to-right" evidence="10 12">
        <dbReference type="Rhea" id="RHEA:29516"/>
    </physiologicalReaction>
</comment>
<dbReference type="Gene3D" id="3.40.50.2000">
    <property type="entry name" value="Glycogen Phosphorylase B"/>
    <property type="match status" value="2"/>
</dbReference>
<evidence type="ECO:0000256" key="7">
    <source>
        <dbReference type="ARBA" id="ARBA00022824"/>
    </source>
</evidence>
<dbReference type="PANTHER" id="PTHR45918:SF1">
    <property type="entry name" value="ALPHA-1,3_1,6-MANNOSYLTRANSFERASE ALG2"/>
    <property type="match status" value="1"/>
</dbReference>
<keyword evidence="6 12" id="KW-0812">Transmembrane</keyword>
<reference evidence="15" key="1">
    <citation type="submission" date="2021-06" db="EMBL/GenBank/DDBJ databases">
        <authorList>
            <consortium name="DOE Joint Genome Institute"/>
            <person name="Mondo S.J."/>
            <person name="Amses K.R."/>
            <person name="Simmons D.R."/>
            <person name="Longcore J.E."/>
            <person name="Seto K."/>
            <person name="Alves G.H."/>
            <person name="Bonds A.E."/>
            <person name="Quandt C.A."/>
            <person name="Davis W.J."/>
            <person name="Chang Y."/>
            <person name="Letcher P.M."/>
            <person name="Powell M.J."/>
            <person name="Kuo A."/>
            <person name="Labutti K."/>
            <person name="Pangilinan J."/>
            <person name="Andreopoulos W."/>
            <person name="Tritt A."/>
            <person name="Riley R."/>
            <person name="Hundley H."/>
            <person name="Johnson J."/>
            <person name="Lipzen A."/>
            <person name="Barry K."/>
            <person name="Berbee M.L."/>
            <person name="Buchler N.E."/>
            <person name="Grigoriev I.V."/>
            <person name="Spatafora J.W."/>
            <person name="Stajich J.E."/>
            <person name="James T.Y."/>
        </authorList>
    </citation>
    <scope>NUCLEOTIDE SEQUENCE</scope>
    <source>
        <strain evidence="15">AG</strain>
    </source>
</reference>
<evidence type="ECO:0000256" key="3">
    <source>
        <dbReference type="ARBA" id="ARBA00004922"/>
    </source>
</evidence>
<keyword evidence="7 12" id="KW-0256">Endoplasmic reticulum</keyword>
<dbReference type="Pfam" id="PF13439">
    <property type="entry name" value="Glyco_transf_4"/>
    <property type="match status" value="1"/>
</dbReference>
<comment type="similarity">
    <text evidence="12">Belongs to the glycosyltransferase group 1 family.</text>
</comment>
<protein>
    <recommendedName>
        <fullName evidence="12">Alpha-1,3/1,6-mannosyltransferase ALG2</fullName>
        <ecNumber evidence="12">2.4.1.132</ecNumber>
        <ecNumber evidence="12">2.4.1.257</ecNumber>
    </recommendedName>
    <alternativeName>
        <fullName evidence="12">GDP-Man:Man(1)GlcNAc(2)-PP-Dol alpha-1,3-mannosyltransferase</fullName>
    </alternativeName>
</protein>
<evidence type="ECO:0000259" key="13">
    <source>
        <dbReference type="Pfam" id="PF00534"/>
    </source>
</evidence>
<evidence type="ECO:0000313" key="16">
    <source>
        <dbReference type="Proteomes" id="UP001206595"/>
    </source>
</evidence>
<dbReference type="Proteomes" id="UP001206595">
    <property type="component" value="Unassembled WGS sequence"/>
</dbReference>
<dbReference type="GO" id="GO:0102704">
    <property type="term" value="F:GDP-Man:Man(2)GlcNAc(2)-PP-Dol alpha-1,6-mannosyltransferase activity"/>
    <property type="evidence" value="ECO:0007669"/>
    <property type="project" value="UniProtKB-UniRule"/>
</dbReference>
<dbReference type="SUPFAM" id="SSF53756">
    <property type="entry name" value="UDP-Glycosyltransferase/glycogen phosphorylase"/>
    <property type="match status" value="1"/>
</dbReference>
<evidence type="ECO:0000256" key="5">
    <source>
        <dbReference type="ARBA" id="ARBA00022679"/>
    </source>
</evidence>
<keyword evidence="5 12" id="KW-0808">Transferase</keyword>
<proteinExistence type="inferred from homology"/>
<dbReference type="CDD" id="cd03805">
    <property type="entry name" value="GT4_ALG2-like"/>
    <property type="match status" value="1"/>
</dbReference>
<comment type="catalytic activity">
    <reaction evidence="11 12">
        <text>an alpha-D-Man-(1-&gt;3)-beta-D-Man-(1-&gt;4)-beta-D-GlcNAc-(1-&gt;4)-alpha-D-GlcNAc-diphospho-di-trans,poly-cis-dolichol + GDP-alpha-D-mannose = an alpha-D-Man-(1-&gt;3)-[alpha-D-Man-(1-&gt;6)]-beta-D-Man-(1-&gt;4)-beta-D-GlcNAc-(1-&gt;4)-alpha-D-GlcNAc-diphospho-di-trans,poly-cis-dolichol + GDP + H(+)</text>
        <dbReference type="Rhea" id="RHEA:29519"/>
        <dbReference type="Rhea" id="RHEA-COMP:19513"/>
        <dbReference type="Rhea" id="RHEA-COMP:19515"/>
        <dbReference type="ChEBI" id="CHEBI:15378"/>
        <dbReference type="ChEBI" id="CHEBI:57527"/>
        <dbReference type="ChEBI" id="CHEBI:58189"/>
        <dbReference type="ChEBI" id="CHEBI:132510"/>
        <dbReference type="ChEBI" id="CHEBI:132511"/>
        <dbReference type="EC" id="2.4.1.257"/>
    </reaction>
    <physiologicalReaction direction="left-to-right" evidence="11 12">
        <dbReference type="Rhea" id="RHEA:29520"/>
    </physiologicalReaction>
</comment>
<dbReference type="RefSeq" id="XP_051446966.1">
    <property type="nucleotide sequence ID" value="XM_051587199.1"/>
</dbReference>
<keyword evidence="16" id="KW-1185">Reference proteome</keyword>
<comment type="pathway">
    <text evidence="3 12">Protein modification; protein glycosylation.</text>
</comment>
<sequence>MAKDKLNTQAPLKIAFIHPDLGIGGAERLVVDAAVGLQERGHQVVMYTSHHDKNHCFEETRDGTLEVRVEGNSIIPRTIFGRFYILCAILRQFHLCISLLRQQKDTYDVLFVDQLSACIPLLKLFCSSKVFFYCHFPDKKLARHDTLIQRIYRAPVDLFEEYTTGMADTVVVNSNFTAGVFKRSFPSILKNPRTLYPPINLEAYDKEVDIDDPRVKVLISDRKLIVSINRFERKKAIDLAIHSFAMLKEDGGIRPEIFNSMRLIVGGGYDPRVAENVEYHKELNKLAQETYKLKTFTLMPGSTEVVPTDSQVVFLCSFNDSQRGYLLSHATVVLYTPSNEHFGITPVEAMYARAPVIAANNGGPVETVKHNVTGLLLPPTPENWRDGIKSIATAELDGRKMGEAGRKHAQERFSLEAFVDQLEDILDELVSGGRPTKHYYDNVEYGVRIAIAIVVFGLYVNYWWL</sequence>
<comment type="function">
    <text evidence="1 12">Mannosylates Man(2)GlcNAc(2)-dolichol diphosphate and Man(1)GlcNAc(2)-dolichol diphosphate to form Man(3)GlcNAc(2)-dolichol diphosphate.</text>
</comment>
<dbReference type="Pfam" id="PF00534">
    <property type="entry name" value="Glycos_transf_1"/>
    <property type="match status" value="1"/>
</dbReference>
<dbReference type="InterPro" id="IPR028098">
    <property type="entry name" value="Glyco_trans_4-like_N"/>
</dbReference>
<evidence type="ECO:0000256" key="11">
    <source>
        <dbReference type="ARBA" id="ARBA00045104"/>
    </source>
</evidence>
<evidence type="ECO:0000256" key="12">
    <source>
        <dbReference type="RuleBase" id="RU367136"/>
    </source>
</evidence>
<gene>
    <name evidence="15" type="ORF">K450DRAFT_230131</name>
</gene>
<evidence type="ECO:0000259" key="14">
    <source>
        <dbReference type="Pfam" id="PF13439"/>
    </source>
</evidence>
<dbReference type="GeneID" id="75912546"/>
<dbReference type="InterPro" id="IPR001296">
    <property type="entry name" value="Glyco_trans_1"/>
</dbReference>
<keyword evidence="8 12" id="KW-1133">Transmembrane helix</keyword>
<evidence type="ECO:0000256" key="2">
    <source>
        <dbReference type="ARBA" id="ARBA00004586"/>
    </source>
</evidence>
<evidence type="ECO:0000313" key="15">
    <source>
        <dbReference type="EMBL" id="KAI8581962.1"/>
    </source>
</evidence>
<feature type="domain" description="Glycosyl transferase family 1" evidence="13">
    <location>
        <begin position="216"/>
        <end position="408"/>
    </location>
</feature>
<accession>A0AAD5EEI2</accession>
<dbReference type="EMBL" id="MU620903">
    <property type="protein sequence ID" value="KAI8581962.1"/>
    <property type="molecule type" value="Genomic_DNA"/>
</dbReference>
<keyword evidence="9 12" id="KW-0472">Membrane</keyword>
<evidence type="ECO:0000256" key="1">
    <source>
        <dbReference type="ARBA" id="ARBA00003142"/>
    </source>
</evidence>
<evidence type="ECO:0000256" key="10">
    <source>
        <dbReference type="ARBA" id="ARBA00045103"/>
    </source>
</evidence>
<dbReference type="InterPro" id="IPR027054">
    <property type="entry name" value="ALG2"/>
</dbReference>
<comment type="subcellular location">
    <subcellularLocation>
        <location evidence="2 12">Endoplasmic reticulum membrane</location>
    </subcellularLocation>
</comment>
<dbReference type="AlphaFoldDB" id="A0AAD5EEI2"/>
<evidence type="ECO:0000256" key="9">
    <source>
        <dbReference type="ARBA" id="ARBA00023136"/>
    </source>
</evidence>
<reference evidence="15" key="2">
    <citation type="journal article" date="2022" name="Proc. Natl. Acad. Sci. U.S.A.">
        <title>Diploid-dominant life cycles characterize the early evolution of Fungi.</title>
        <authorList>
            <person name="Amses K.R."/>
            <person name="Simmons D.R."/>
            <person name="Longcore J.E."/>
            <person name="Mondo S.J."/>
            <person name="Seto K."/>
            <person name="Jeronimo G.H."/>
            <person name="Bonds A.E."/>
            <person name="Quandt C.A."/>
            <person name="Davis W.J."/>
            <person name="Chang Y."/>
            <person name="Federici B.A."/>
            <person name="Kuo A."/>
            <person name="LaButti K."/>
            <person name="Pangilinan J."/>
            <person name="Andreopoulos W."/>
            <person name="Tritt A."/>
            <person name="Riley R."/>
            <person name="Hundley H."/>
            <person name="Johnson J."/>
            <person name="Lipzen A."/>
            <person name="Barry K."/>
            <person name="Lang B.F."/>
            <person name="Cuomo C.A."/>
            <person name="Buchler N.E."/>
            <person name="Grigoriev I.V."/>
            <person name="Spatafora J.W."/>
            <person name="Stajich J.E."/>
            <person name="James T.Y."/>
        </authorList>
    </citation>
    <scope>NUCLEOTIDE SEQUENCE</scope>
    <source>
        <strain evidence="15">AG</strain>
    </source>
</reference>
<dbReference type="EC" id="2.4.1.257" evidence="12"/>
<evidence type="ECO:0000256" key="6">
    <source>
        <dbReference type="ARBA" id="ARBA00022692"/>
    </source>
</evidence>
<feature type="transmembrane region" description="Helical" evidence="12">
    <location>
        <begin position="445"/>
        <end position="464"/>
    </location>
</feature>
<evidence type="ECO:0000256" key="4">
    <source>
        <dbReference type="ARBA" id="ARBA00022676"/>
    </source>
</evidence>
<dbReference type="GO" id="GO:0005789">
    <property type="term" value="C:endoplasmic reticulum membrane"/>
    <property type="evidence" value="ECO:0007669"/>
    <property type="project" value="UniProtKB-SubCell"/>
</dbReference>
<dbReference type="PANTHER" id="PTHR45918">
    <property type="entry name" value="ALPHA-1,3/1,6-MANNOSYLTRANSFERASE ALG2"/>
    <property type="match status" value="1"/>
</dbReference>
<organism evidence="15 16">
    <name type="scientific">Umbelopsis ramanniana AG</name>
    <dbReference type="NCBI Taxonomy" id="1314678"/>
    <lineage>
        <taxon>Eukaryota</taxon>
        <taxon>Fungi</taxon>
        <taxon>Fungi incertae sedis</taxon>
        <taxon>Mucoromycota</taxon>
        <taxon>Mucoromycotina</taxon>
        <taxon>Umbelopsidomycetes</taxon>
        <taxon>Umbelopsidales</taxon>
        <taxon>Umbelopsidaceae</taxon>
        <taxon>Umbelopsis</taxon>
    </lineage>
</organism>